<dbReference type="EMBL" id="PKSL01000080">
    <property type="protein sequence ID" value="POW06929.1"/>
    <property type="molecule type" value="Genomic_DNA"/>
</dbReference>
<name>A0A2S4VBL6_9BASI</name>
<dbReference type="VEuPathDB" id="FungiDB:PSHT_06126"/>
<evidence type="ECO:0000313" key="2">
    <source>
        <dbReference type="Proteomes" id="UP000239156"/>
    </source>
</evidence>
<reference evidence="1" key="1">
    <citation type="submission" date="2017-12" db="EMBL/GenBank/DDBJ databases">
        <title>Gene loss provides genomic basis for host adaptation in cereal stripe rust fungi.</title>
        <authorList>
            <person name="Xia C."/>
        </authorList>
    </citation>
    <scope>NUCLEOTIDE SEQUENCE [LARGE SCALE GENOMIC DNA]</scope>
    <source>
        <strain evidence="1">93-210</strain>
    </source>
</reference>
<organism evidence="1 2">
    <name type="scientific">Puccinia striiformis</name>
    <dbReference type="NCBI Taxonomy" id="27350"/>
    <lineage>
        <taxon>Eukaryota</taxon>
        <taxon>Fungi</taxon>
        <taxon>Dikarya</taxon>
        <taxon>Basidiomycota</taxon>
        <taxon>Pucciniomycotina</taxon>
        <taxon>Pucciniomycetes</taxon>
        <taxon>Pucciniales</taxon>
        <taxon>Pucciniaceae</taxon>
        <taxon>Puccinia</taxon>
    </lineage>
</organism>
<proteinExistence type="predicted"/>
<dbReference type="VEuPathDB" id="FungiDB:PSTT_08654"/>
<accession>A0A2S4VBL6</accession>
<sequence>MNPLSTEGIAVRIFLSWDYCHVNRQAAAFIRSHIAYVGSVQGSHTNGGSAITK</sequence>
<dbReference type="AlphaFoldDB" id="A0A2S4VBL6"/>
<dbReference type="Proteomes" id="UP000239156">
    <property type="component" value="Unassembled WGS sequence"/>
</dbReference>
<comment type="caution">
    <text evidence="1">The sequence shown here is derived from an EMBL/GenBank/DDBJ whole genome shotgun (WGS) entry which is preliminary data.</text>
</comment>
<gene>
    <name evidence="1" type="ORF">PSTT_08654</name>
</gene>
<keyword evidence="2" id="KW-1185">Reference proteome</keyword>
<evidence type="ECO:0000313" key="1">
    <source>
        <dbReference type="EMBL" id="POW06929.1"/>
    </source>
</evidence>
<protein>
    <submittedName>
        <fullName evidence="1">Uncharacterized protein</fullName>
    </submittedName>
</protein>